<organism evidence="2">
    <name type="scientific">Isavirus salaris</name>
    <dbReference type="NCBI Taxonomy" id="55987"/>
    <lineage>
        <taxon>Viruses</taxon>
        <taxon>Riboviria</taxon>
        <taxon>Orthornavirae</taxon>
        <taxon>Negarnaviricota</taxon>
        <taxon>Polyploviricotina</taxon>
        <taxon>Insthoviricetes</taxon>
        <taxon>Articulavirales</taxon>
        <taxon>Orthomyxoviridae</taxon>
        <taxon>Isavirus</taxon>
    </lineage>
</organism>
<reference evidence="2" key="2">
    <citation type="journal article" date="1999" name="Dis. Aquat. Organ.">
        <title>First identification of infectious salmon anaemia virus in North America with haemorrhagic kidney syndrome.</title>
        <authorList>
            <person name="Lovely J.E."/>
            <person name="Dannevig B.H."/>
            <person name="Falk K."/>
            <person name="Hutchin L."/>
            <person name="MacKinnon A.M."/>
            <person name="Melville K.J."/>
            <person name="Rimstad E."/>
            <person name="Griffiths S.G."/>
        </authorList>
    </citation>
    <scope>NUCLEOTIDE SEQUENCE</scope>
    <source>
        <strain evidence="2">Fundy</strain>
    </source>
</reference>
<feature type="coiled-coil region" evidence="1">
    <location>
        <begin position="1"/>
        <end position="42"/>
    </location>
</feature>
<proteinExistence type="predicted"/>
<accession>Q9YR19</accession>
<keyword evidence="1" id="KW-0175">Coiled coil</keyword>
<protein>
    <submittedName>
        <fullName evidence="2">Uncharacterized protein</fullName>
    </submittedName>
</protein>
<evidence type="ECO:0000256" key="1">
    <source>
        <dbReference type="SAM" id="Coils"/>
    </source>
</evidence>
<evidence type="ECO:0000313" key="2">
    <source>
        <dbReference type="EMBL" id="AAD05247.1"/>
    </source>
</evidence>
<name>Q9YR19_9ORTO</name>
<sequence>MEAEKKRLKELDDKIYKLRRRLRKMEYKKMGINREIDKLEDSIQ</sequence>
<reference evidence="2" key="1">
    <citation type="submission" date="1998-11" db="EMBL/GenBank/DDBJ databases">
        <authorList>
            <person name="Griffiths S."/>
        </authorList>
    </citation>
    <scope>NUCLEOTIDE SEQUENCE</scope>
    <source>
        <strain evidence="2">Fundy</strain>
    </source>
</reference>
<dbReference type="EMBL" id="AF109304">
    <property type="protein sequence ID" value="AAD05247.1"/>
    <property type="molecule type" value="Genomic_RNA"/>
</dbReference>